<accession>A0A835I505</accession>
<evidence type="ECO:0000313" key="2">
    <source>
        <dbReference type="Proteomes" id="UP000631114"/>
    </source>
</evidence>
<gene>
    <name evidence="1" type="ORF">IFM89_023388</name>
</gene>
<reference evidence="1 2" key="1">
    <citation type="submission" date="2020-10" db="EMBL/GenBank/DDBJ databases">
        <title>The Coptis chinensis genome and diversification of protoberbering-type alkaloids.</title>
        <authorList>
            <person name="Wang B."/>
            <person name="Shu S."/>
            <person name="Song C."/>
            <person name="Liu Y."/>
        </authorList>
    </citation>
    <scope>NUCLEOTIDE SEQUENCE [LARGE SCALE GENOMIC DNA]</scope>
    <source>
        <strain evidence="1">HL-2020</strain>
        <tissue evidence="1">Leaf</tissue>
    </source>
</reference>
<organism evidence="1 2">
    <name type="scientific">Coptis chinensis</name>
    <dbReference type="NCBI Taxonomy" id="261450"/>
    <lineage>
        <taxon>Eukaryota</taxon>
        <taxon>Viridiplantae</taxon>
        <taxon>Streptophyta</taxon>
        <taxon>Embryophyta</taxon>
        <taxon>Tracheophyta</taxon>
        <taxon>Spermatophyta</taxon>
        <taxon>Magnoliopsida</taxon>
        <taxon>Ranunculales</taxon>
        <taxon>Ranunculaceae</taxon>
        <taxon>Coptidoideae</taxon>
        <taxon>Coptis</taxon>
    </lineage>
</organism>
<feature type="non-terminal residue" evidence="1">
    <location>
        <position position="45"/>
    </location>
</feature>
<protein>
    <submittedName>
        <fullName evidence="1">Uncharacterized protein</fullName>
    </submittedName>
</protein>
<dbReference type="Proteomes" id="UP000631114">
    <property type="component" value="Unassembled WGS sequence"/>
</dbReference>
<dbReference type="EMBL" id="JADFTS010000004">
    <property type="protein sequence ID" value="KAF9610594.1"/>
    <property type="molecule type" value="Genomic_DNA"/>
</dbReference>
<dbReference type="AlphaFoldDB" id="A0A835I505"/>
<comment type="caution">
    <text evidence="1">The sequence shown here is derived from an EMBL/GenBank/DDBJ whole genome shotgun (WGS) entry which is preliminary data.</text>
</comment>
<keyword evidence="2" id="KW-1185">Reference proteome</keyword>
<evidence type="ECO:0000313" key="1">
    <source>
        <dbReference type="EMBL" id="KAF9610594.1"/>
    </source>
</evidence>
<proteinExistence type="predicted"/>
<name>A0A835I505_9MAGN</name>
<sequence>MLLMGLATGVRVPPLEETSFVQKVRCVRMLSGEHDLMSSHDGCVK</sequence>